<dbReference type="Pfam" id="PF07690">
    <property type="entry name" value="MFS_1"/>
    <property type="match status" value="1"/>
</dbReference>
<protein>
    <submittedName>
        <fullName evidence="8">Major facilitator superfamily domain, general substrate transporter</fullName>
    </submittedName>
</protein>
<dbReference type="EMBL" id="LHQR01000065">
    <property type="protein sequence ID" value="KXG49310.1"/>
    <property type="molecule type" value="Genomic_DNA"/>
</dbReference>
<dbReference type="RefSeq" id="XP_040647846.1">
    <property type="nucleotide sequence ID" value="XM_040790893.1"/>
</dbReference>
<dbReference type="PROSITE" id="PS50850">
    <property type="entry name" value="MFS"/>
    <property type="match status" value="1"/>
</dbReference>
<dbReference type="InterPro" id="IPR011701">
    <property type="entry name" value="MFS"/>
</dbReference>
<evidence type="ECO:0000256" key="1">
    <source>
        <dbReference type="ARBA" id="ARBA00004141"/>
    </source>
</evidence>
<keyword evidence="9" id="KW-1185">Reference proteome</keyword>
<evidence type="ECO:0000313" key="8">
    <source>
        <dbReference type="EMBL" id="KXG49310.1"/>
    </source>
</evidence>
<proteinExistence type="predicted"/>
<evidence type="ECO:0000256" key="2">
    <source>
        <dbReference type="ARBA" id="ARBA00022692"/>
    </source>
</evidence>
<feature type="transmembrane region" description="Helical" evidence="6">
    <location>
        <begin position="120"/>
        <end position="144"/>
    </location>
</feature>
<feature type="domain" description="Major facilitator superfamily (MFS) profile" evidence="7">
    <location>
        <begin position="21"/>
        <end position="485"/>
    </location>
</feature>
<evidence type="ECO:0000259" key="7">
    <source>
        <dbReference type="PROSITE" id="PS50850"/>
    </source>
</evidence>
<evidence type="ECO:0000256" key="6">
    <source>
        <dbReference type="SAM" id="Phobius"/>
    </source>
</evidence>
<comment type="subcellular location">
    <subcellularLocation>
        <location evidence="1">Membrane</location>
        <topology evidence="1">Multi-pass membrane protein</topology>
    </subcellularLocation>
</comment>
<name>A0A135LK69_PENPA</name>
<evidence type="ECO:0000256" key="5">
    <source>
        <dbReference type="SAM" id="MobiDB-lite"/>
    </source>
</evidence>
<keyword evidence="3 6" id="KW-1133">Transmembrane helix</keyword>
<accession>A0A135LK69</accession>
<dbReference type="OrthoDB" id="194139at2759"/>
<dbReference type="Gene3D" id="1.20.1250.20">
    <property type="entry name" value="MFS general substrate transporter like domains"/>
    <property type="match status" value="1"/>
</dbReference>
<feature type="transmembrane region" description="Helical" evidence="6">
    <location>
        <begin position="457"/>
        <end position="480"/>
    </location>
</feature>
<feature type="transmembrane region" description="Helical" evidence="6">
    <location>
        <begin position="214"/>
        <end position="234"/>
    </location>
</feature>
<dbReference type="Proteomes" id="UP000070168">
    <property type="component" value="Unassembled WGS sequence"/>
</dbReference>
<sequence>MTETQPLLGSHAKPAQHPQKLLICVVCTIFLLAADFGFFMSAAPQIAVYEEIICRNYQASLHGVGNDTLTPPVSNPCKSEPVQGELALVTGYQSTLDVIPGLVLALPYGVLSDHWGRKPFLYLSILGIILAEVWIRIVCLWSSVIPLRMVWMSAVFKIIGGGDQVLTAIAMVIVAEVFSEDERATALFRLQSCVQIAEILATPLSAYLMTFGPMFPYFLSIFIIILGSIPALFLPETLKHAKGKQANREISEQNGESAQAQPSSKRTVVQEITRQVREFIQSTRFIWTDFNICLMVFLMFVTMMSRQCTNLLLQYVSKKFDWSIGRASLLISLRGIFALVTYLGIMPILAFLTAKYLNLHGKYSDHFLSKGSGVLSIIGFAVTFIAPTPAILIGGQVILSIGSSFMISTRSLATSLVRPDHAGTLYSAIAIAQGLGTVVSGPLFANLFRLGMRLGPAWMGLPFLQASVFFVIAVTALWHIRLGLSPRANDEEQEQEPLLSQ</sequence>
<feature type="transmembrane region" description="Helical" evidence="6">
    <location>
        <begin position="150"/>
        <end position="174"/>
    </location>
</feature>
<dbReference type="OMA" id="AVWHIRL"/>
<dbReference type="PANTHER" id="PTHR23507:SF1">
    <property type="entry name" value="FI18259P1-RELATED"/>
    <property type="match status" value="1"/>
</dbReference>
<dbReference type="GeneID" id="63706193"/>
<dbReference type="InterPro" id="IPR036259">
    <property type="entry name" value="MFS_trans_sf"/>
</dbReference>
<feature type="region of interest" description="Disordered" evidence="5">
    <location>
        <begin position="245"/>
        <end position="264"/>
    </location>
</feature>
<dbReference type="InterPro" id="IPR020846">
    <property type="entry name" value="MFS_dom"/>
</dbReference>
<dbReference type="GO" id="GO:0022857">
    <property type="term" value="F:transmembrane transporter activity"/>
    <property type="evidence" value="ECO:0007669"/>
    <property type="project" value="InterPro"/>
</dbReference>
<reference evidence="8 9" key="1">
    <citation type="journal article" date="2016" name="BMC Genomics">
        <title>Genome sequencing and secondary metabolism of the postharvest pathogen Penicillium griseofulvum.</title>
        <authorList>
            <person name="Banani H."/>
            <person name="Marcet-Houben M."/>
            <person name="Ballester A.R."/>
            <person name="Abbruscato P."/>
            <person name="Gonzalez-Candelas L."/>
            <person name="Gabaldon T."/>
            <person name="Spadaro D."/>
        </authorList>
    </citation>
    <scope>NUCLEOTIDE SEQUENCE [LARGE SCALE GENOMIC DNA]</scope>
    <source>
        <strain evidence="8 9">PG3</strain>
    </source>
</reference>
<comment type="caution">
    <text evidence="8">The sequence shown here is derived from an EMBL/GenBank/DDBJ whole genome shotgun (WGS) entry which is preliminary data.</text>
</comment>
<feature type="transmembrane region" description="Helical" evidence="6">
    <location>
        <begin position="324"/>
        <end position="352"/>
    </location>
</feature>
<evidence type="ECO:0000313" key="9">
    <source>
        <dbReference type="Proteomes" id="UP000070168"/>
    </source>
</evidence>
<dbReference type="PANTHER" id="PTHR23507">
    <property type="entry name" value="ZGC:174356"/>
    <property type="match status" value="1"/>
</dbReference>
<feature type="transmembrane region" description="Helical" evidence="6">
    <location>
        <begin position="425"/>
        <end position="445"/>
    </location>
</feature>
<dbReference type="SUPFAM" id="SSF103473">
    <property type="entry name" value="MFS general substrate transporter"/>
    <property type="match status" value="1"/>
</dbReference>
<gene>
    <name evidence="8" type="ORF">PGRI_031800</name>
</gene>
<evidence type="ECO:0000256" key="3">
    <source>
        <dbReference type="ARBA" id="ARBA00022989"/>
    </source>
</evidence>
<feature type="transmembrane region" description="Helical" evidence="6">
    <location>
        <begin position="21"/>
        <end position="40"/>
    </location>
</feature>
<keyword evidence="4 6" id="KW-0472">Membrane</keyword>
<feature type="transmembrane region" description="Helical" evidence="6">
    <location>
        <begin position="285"/>
        <end position="304"/>
    </location>
</feature>
<feature type="transmembrane region" description="Helical" evidence="6">
    <location>
        <begin position="373"/>
        <end position="405"/>
    </location>
</feature>
<organism evidence="8 9">
    <name type="scientific">Penicillium patulum</name>
    <name type="common">Penicillium griseofulvum</name>
    <dbReference type="NCBI Taxonomy" id="5078"/>
    <lineage>
        <taxon>Eukaryota</taxon>
        <taxon>Fungi</taxon>
        <taxon>Dikarya</taxon>
        <taxon>Ascomycota</taxon>
        <taxon>Pezizomycotina</taxon>
        <taxon>Eurotiomycetes</taxon>
        <taxon>Eurotiomycetidae</taxon>
        <taxon>Eurotiales</taxon>
        <taxon>Aspergillaceae</taxon>
        <taxon>Penicillium</taxon>
    </lineage>
</organism>
<feature type="compositionally biased region" description="Polar residues" evidence="5">
    <location>
        <begin position="252"/>
        <end position="264"/>
    </location>
</feature>
<dbReference type="AlphaFoldDB" id="A0A135LK69"/>
<dbReference type="GO" id="GO:0016020">
    <property type="term" value="C:membrane"/>
    <property type="evidence" value="ECO:0007669"/>
    <property type="project" value="UniProtKB-SubCell"/>
</dbReference>
<evidence type="ECO:0000256" key="4">
    <source>
        <dbReference type="ARBA" id="ARBA00023136"/>
    </source>
</evidence>
<keyword evidence="2 6" id="KW-0812">Transmembrane</keyword>